<dbReference type="GO" id="GO:0009584">
    <property type="term" value="P:detection of visible light"/>
    <property type="evidence" value="ECO:0007669"/>
    <property type="project" value="InterPro"/>
</dbReference>
<comment type="catalytic activity">
    <reaction evidence="1">
        <text>ATP + protein L-histidine = ADP + protein N-phospho-L-histidine.</text>
        <dbReference type="EC" id="2.7.13.3"/>
    </reaction>
</comment>
<dbReference type="Pfam" id="PF02518">
    <property type="entry name" value="HATPase_c"/>
    <property type="match status" value="1"/>
</dbReference>
<dbReference type="InterPro" id="IPR001294">
    <property type="entry name" value="Phytochrome"/>
</dbReference>
<dbReference type="PANTHER" id="PTHR43304">
    <property type="entry name" value="PHYTOCHROME-LIKE PROTEIN CPH1"/>
    <property type="match status" value="1"/>
</dbReference>
<dbReference type="PRINTS" id="PR01033">
    <property type="entry name" value="PHYTOCHROME"/>
</dbReference>
<dbReference type="FunFam" id="3.30.565.10:FF:000006">
    <property type="entry name" value="Sensor histidine kinase WalK"/>
    <property type="match status" value="1"/>
</dbReference>
<dbReference type="PROSITE" id="PS50109">
    <property type="entry name" value="HIS_KIN"/>
    <property type="match status" value="1"/>
</dbReference>
<dbReference type="SUPFAM" id="SSF47384">
    <property type="entry name" value="Homodimeric domain of signal transducing histidine kinase"/>
    <property type="match status" value="1"/>
</dbReference>
<reference evidence="14" key="1">
    <citation type="submission" date="2014-11" db="EMBL/GenBank/DDBJ databases">
        <authorList>
            <person name="Malar M.C."/>
            <person name="Sen D."/>
            <person name="Tripathy S."/>
        </authorList>
    </citation>
    <scope>NUCLEOTIDE SEQUENCE</scope>
    <source>
        <strain evidence="14">BDU141951</strain>
    </source>
</reference>
<dbReference type="Pfam" id="PF08446">
    <property type="entry name" value="PAS_2"/>
    <property type="match status" value="1"/>
</dbReference>
<dbReference type="InterPro" id="IPR052162">
    <property type="entry name" value="Sensor_kinase/Photoreceptor"/>
</dbReference>
<dbReference type="Gene3D" id="1.10.287.130">
    <property type="match status" value="1"/>
</dbReference>
<evidence type="ECO:0000256" key="5">
    <source>
        <dbReference type="ARBA" id="ARBA00022543"/>
    </source>
</evidence>
<keyword evidence="5" id="KW-0600">Photoreceptor protein</keyword>
<dbReference type="Gene3D" id="3.30.565.10">
    <property type="entry name" value="Histidine kinase-like ATPase, C-terminal domain"/>
    <property type="match status" value="1"/>
</dbReference>
<dbReference type="EMBL" id="JTHE02000003">
    <property type="protein sequence ID" value="NEV68280.1"/>
    <property type="molecule type" value="Genomic_DNA"/>
</dbReference>
<accession>A0A0C1Y4E3</accession>
<dbReference type="EC" id="2.7.13.3" evidence="4"/>
<dbReference type="InterPro" id="IPR000014">
    <property type="entry name" value="PAS"/>
</dbReference>
<organism evidence="14">
    <name type="scientific">Lyngbya confervoides BDU141951</name>
    <dbReference type="NCBI Taxonomy" id="1574623"/>
    <lineage>
        <taxon>Bacteria</taxon>
        <taxon>Bacillati</taxon>
        <taxon>Cyanobacteriota</taxon>
        <taxon>Cyanophyceae</taxon>
        <taxon>Oscillatoriophycideae</taxon>
        <taxon>Oscillatoriales</taxon>
        <taxon>Microcoleaceae</taxon>
        <taxon>Lyngbya</taxon>
    </lineage>
</organism>
<protein>
    <recommendedName>
        <fullName evidence="4">histidine kinase</fullName>
        <ecNumber evidence="4">2.7.13.3</ecNumber>
    </recommendedName>
</protein>
<sequence>MNSQALQISDRSLASLKQPAINTLTQVQPHGAILVLKEPDMTVLQISRNVSKLFGRPAEDLVGKPLEDILDSYQADLFLRALAADNLDLMNPAKVWVRRQGDDYGVFDAIVHRSADGFLVLELEPALMQENIPFLGFYHLAKVSINQLEAGAKLNQFFQMIVEEVRKVTGFDRVMLYRFDQDGHGEVMAEDKIADLESYMGLHFPESDIPAPARKMFVSNWIRTIPDATAEPVDLYPEVNPVTNRPTDLIQSILRSPYPCHLKYLENMGVGSSLTISLMKDQKLWGLIACHHRTPRQIPYELRKACEFLGRMIFSEIANREEEADTNYRMQLSQTQALLIDAMSREDSFIDALVQGDPNLLDLAKASGAAICFNGRWTTLGLTPNEEELTYLAQWLSNNVSEDVYYTDSLPRIYFEAERFKDIASGLLAIPISKRSFILWFRPEVIQTVNWGGDPNNAYHFEGTQDDPQLCPRQSFALWKETVQLKSLPWQPVEIRSVLEFRKAVVNIVLRQAEELALLAQDLERSNAELKKFAYVASHDLQEPLNQVANYVQLLEMRYDDALDDDAKDFINFAVDGVGLMQTLIDDVLAYSKVDVKGIECALTNVEESLTQAIANLRGRIAETQATVTYDKMPTMVADGTQLMQLFQNLIGNAIKFRRADVAPQIHIGVERTEESWRFSVKDNGIGLDPQFGDRIFVIFQRLHTRDEYPGSGMGLAICKKIVECHRGQIWVESALGEGANFCFTLPVGGLDASHANRWKTQNYLFSGR</sequence>
<feature type="domain" description="Phytochrome chromophore attachment site" evidence="12">
    <location>
        <begin position="153"/>
        <end position="311"/>
    </location>
</feature>
<dbReference type="Gene3D" id="3.30.450.40">
    <property type="match status" value="1"/>
</dbReference>
<keyword evidence="11" id="KW-0675">Receptor</keyword>
<evidence type="ECO:0000256" key="1">
    <source>
        <dbReference type="ARBA" id="ARBA00000085"/>
    </source>
</evidence>
<keyword evidence="10" id="KW-0157">Chromophore</keyword>
<dbReference type="InterPro" id="IPR036097">
    <property type="entry name" value="HisK_dim/P_sf"/>
</dbReference>
<keyword evidence="8" id="KW-0808">Transferase</keyword>
<comment type="caution">
    <text evidence="14">The sequence shown here is derived from an EMBL/GenBank/DDBJ whole genome shotgun (WGS) entry which is preliminary data.</text>
</comment>
<dbReference type="InterPro" id="IPR003594">
    <property type="entry name" value="HATPase_dom"/>
</dbReference>
<dbReference type="PANTHER" id="PTHR43304:SF1">
    <property type="entry name" value="PAC DOMAIN-CONTAINING PROTEIN"/>
    <property type="match status" value="1"/>
</dbReference>
<evidence type="ECO:0000259" key="12">
    <source>
        <dbReference type="PROSITE" id="PS50046"/>
    </source>
</evidence>
<dbReference type="Pfam" id="PF01590">
    <property type="entry name" value="GAF"/>
    <property type="match status" value="1"/>
</dbReference>
<dbReference type="InterPro" id="IPR013654">
    <property type="entry name" value="PAS_2"/>
</dbReference>
<dbReference type="InterPro" id="IPR036890">
    <property type="entry name" value="HATPase_C_sf"/>
</dbReference>
<keyword evidence="7" id="KW-0716">Sensory transduction</keyword>
<proteinExistence type="inferred from homology"/>
<evidence type="ECO:0000256" key="10">
    <source>
        <dbReference type="ARBA" id="ARBA00022991"/>
    </source>
</evidence>
<evidence type="ECO:0000256" key="4">
    <source>
        <dbReference type="ARBA" id="ARBA00012438"/>
    </source>
</evidence>
<evidence type="ECO:0000256" key="3">
    <source>
        <dbReference type="ARBA" id="ARBA00011738"/>
    </source>
</evidence>
<dbReference type="AlphaFoldDB" id="A0A0C1Y4E3"/>
<evidence type="ECO:0000256" key="11">
    <source>
        <dbReference type="ARBA" id="ARBA00023170"/>
    </source>
</evidence>
<dbReference type="Gene3D" id="3.30.450.20">
    <property type="entry name" value="PAS domain"/>
    <property type="match status" value="1"/>
</dbReference>
<keyword evidence="9" id="KW-0418">Kinase</keyword>
<evidence type="ECO:0000313" key="14">
    <source>
        <dbReference type="EMBL" id="NEV68280.1"/>
    </source>
</evidence>
<comment type="subunit">
    <text evidence="3">Homodimer.</text>
</comment>
<dbReference type="InterPro" id="IPR003018">
    <property type="entry name" value="GAF"/>
</dbReference>
<comment type="similarity">
    <text evidence="2">In the N-terminal section; belongs to the phytochrome family.</text>
</comment>
<evidence type="ECO:0000256" key="6">
    <source>
        <dbReference type="ARBA" id="ARBA00022553"/>
    </source>
</evidence>
<dbReference type="GO" id="GO:0009881">
    <property type="term" value="F:photoreceptor activity"/>
    <property type="evidence" value="ECO:0007669"/>
    <property type="project" value="UniProtKB-KW"/>
</dbReference>
<dbReference type="Gene3D" id="3.30.450.270">
    <property type="match status" value="1"/>
</dbReference>
<dbReference type="SMART" id="SM00065">
    <property type="entry name" value="GAF"/>
    <property type="match status" value="1"/>
</dbReference>
<feature type="domain" description="Histidine kinase" evidence="13">
    <location>
        <begin position="536"/>
        <end position="750"/>
    </location>
</feature>
<dbReference type="Pfam" id="PF00512">
    <property type="entry name" value="HisKA"/>
    <property type="match status" value="1"/>
</dbReference>
<dbReference type="CDD" id="cd00130">
    <property type="entry name" value="PAS"/>
    <property type="match status" value="1"/>
</dbReference>
<dbReference type="PROSITE" id="PS50046">
    <property type="entry name" value="PHYTOCHROME_2"/>
    <property type="match status" value="1"/>
</dbReference>
<dbReference type="Pfam" id="PF00360">
    <property type="entry name" value="PHY"/>
    <property type="match status" value="1"/>
</dbReference>
<dbReference type="GO" id="GO:0006355">
    <property type="term" value="P:regulation of DNA-templated transcription"/>
    <property type="evidence" value="ECO:0007669"/>
    <property type="project" value="InterPro"/>
</dbReference>
<dbReference type="InterPro" id="IPR005467">
    <property type="entry name" value="His_kinase_dom"/>
</dbReference>
<evidence type="ECO:0000256" key="9">
    <source>
        <dbReference type="ARBA" id="ARBA00022777"/>
    </source>
</evidence>
<dbReference type="SMART" id="SM00387">
    <property type="entry name" value="HATPase_c"/>
    <property type="match status" value="1"/>
</dbReference>
<dbReference type="InterPro" id="IPR003661">
    <property type="entry name" value="HisK_dim/P_dom"/>
</dbReference>
<dbReference type="InterPro" id="IPR043150">
    <property type="entry name" value="Phytochrome_PHY_sf"/>
</dbReference>
<dbReference type="SMART" id="SM00388">
    <property type="entry name" value="HisKA"/>
    <property type="match status" value="1"/>
</dbReference>
<evidence type="ECO:0000256" key="7">
    <source>
        <dbReference type="ARBA" id="ARBA00022606"/>
    </source>
</evidence>
<gene>
    <name evidence="14" type="ORF">QQ91_014290</name>
</gene>
<dbReference type="CDD" id="cd00082">
    <property type="entry name" value="HisKA"/>
    <property type="match status" value="1"/>
</dbReference>
<dbReference type="InterPro" id="IPR013515">
    <property type="entry name" value="Phytochrome_cen-reg"/>
</dbReference>
<keyword evidence="6" id="KW-0597">Phosphoprotein</keyword>
<dbReference type="InterPro" id="IPR035965">
    <property type="entry name" value="PAS-like_dom_sf"/>
</dbReference>
<reference evidence="14" key="3">
    <citation type="submission" date="2020-02" db="EMBL/GenBank/DDBJ databases">
        <authorList>
            <person name="Sarangi A.N."/>
            <person name="Ghosh S."/>
            <person name="Mukherjee M."/>
            <person name="Tripathy S."/>
        </authorList>
    </citation>
    <scope>NUCLEOTIDE SEQUENCE</scope>
    <source>
        <strain evidence="14">BDU141951</strain>
    </source>
</reference>
<dbReference type="GO" id="GO:0000155">
    <property type="term" value="F:phosphorelay sensor kinase activity"/>
    <property type="evidence" value="ECO:0007669"/>
    <property type="project" value="InterPro"/>
</dbReference>
<reference evidence="14" key="2">
    <citation type="journal article" date="2015" name="Genome Announc.">
        <title>Draft Genome Sequence of Filamentous Marine Cyanobacterium Lyngbya confervoides Strain BDU141951.</title>
        <authorList>
            <person name="Chandrababunaidu M.M."/>
            <person name="Sen D."/>
            <person name="Tripathy S."/>
        </authorList>
    </citation>
    <scope>NUCLEOTIDE SEQUENCE</scope>
    <source>
        <strain evidence="14">BDU141951</strain>
    </source>
</reference>
<dbReference type="SUPFAM" id="SSF55874">
    <property type="entry name" value="ATPase domain of HSP90 chaperone/DNA topoisomerase II/histidine kinase"/>
    <property type="match status" value="1"/>
</dbReference>
<dbReference type="InterPro" id="IPR016132">
    <property type="entry name" value="Phyto_chromo_attachment"/>
</dbReference>
<dbReference type="SUPFAM" id="SSF55785">
    <property type="entry name" value="PYP-like sensor domain (PAS domain)"/>
    <property type="match status" value="1"/>
</dbReference>
<dbReference type="InterPro" id="IPR029016">
    <property type="entry name" value="GAF-like_dom_sf"/>
</dbReference>
<evidence type="ECO:0000256" key="2">
    <source>
        <dbReference type="ARBA" id="ARBA00006402"/>
    </source>
</evidence>
<name>A0A0C1Y4E3_9CYAN</name>
<dbReference type="CDD" id="cd16921">
    <property type="entry name" value="HATPase_FilI-like"/>
    <property type="match status" value="1"/>
</dbReference>
<dbReference type="SUPFAM" id="SSF55781">
    <property type="entry name" value="GAF domain-like"/>
    <property type="match status" value="2"/>
</dbReference>
<evidence type="ECO:0000256" key="8">
    <source>
        <dbReference type="ARBA" id="ARBA00022679"/>
    </source>
</evidence>
<evidence type="ECO:0000259" key="13">
    <source>
        <dbReference type="PROSITE" id="PS50109"/>
    </source>
</evidence>